<keyword evidence="2" id="KW-0449">Lipoprotein</keyword>
<feature type="signal peptide" evidence="1">
    <location>
        <begin position="1"/>
        <end position="18"/>
    </location>
</feature>
<dbReference type="PROSITE" id="PS51257">
    <property type="entry name" value="PROKAR_LIPOPROTEIN"/>
    <property type="match status" value="1"/>
</dbReference>
<dbReference type="SUPFAM" id="SSF48452">
    <property type="entry name" value="TPR-like"/>
    <property type="match status" value="1"/>
</dbReference>
<proteinExistence type="predicted"/>
<name>A0A562TAI2_CHIJA</name>
<keyword evidence="3" id="KW-1185">Reference proteome</keyword>
<feature type="chain" id="PRO_5021946644" evidence="1">
    <location>
        <begin position="19"/>
        <end position="478"/>
    </location>
</feature>
<evidence type="ECO:0000313" key="3">
    <source>
        <dbReference type="Proteomes" id="UP000316778"/>
    </source>
</evidence>
<gene>
    <name evidence="2" type="ORF">LX66_0031</name>
</gene>
<reference evidence="2 3" key="1">
    <citation type="journal article" date="2013" name="Stand. Genomic Sci.">
        <title>Genomic Encyclopedia of Type Strains, Phase I: The one thousand microbial genomes (KMG-I) project.</title>
        <authorList>
            <person name="Kyrpides N.C."/>
            <person name="Woyke T."/>
            <person name="Eisen J.A."/>
            <person name="Garrity G."/>
            <person name="Lilburn T.G."/>
            <person name="Beck B.J."/>
            <person name="Whitman W.B."/>
            <person name="Hugenholtz P."/>
            <person name="Klenk H.P."/>
        </authorList>
    </citation>
    <scope>NUCLEOTIDE SEQUENCE [LARGE SCALE GENOMIC DNA]</scope>
    <source>
        <strain evidence="2 3">DSM 13484</strain>
    </source>
</reference>
<protein>
    <submittedName>
        <fullName evidence="2">SusD/RagB-like outer membrane lipoprotein</fullName>
    </submittedName>
</protein>
<dbReference type="AlphaFoldDB" id="A0A562TAI2"/>
<dbReference type="InterPro" id="IPR041662">
    <property type="entry name" value="SusD-like_2"/>
</dbReference>
<dbReference type="EMBL" id="VLLG01000002">
    <property type="protein sequence ID" value="TWI90671.1"/>
    <property type="molecule type" value="Genomic_DNA"/>
</dbReference>
<dbReference type="Pfam" id="PF12771">
    <property type="entry name" value="SusD-like_2"/>
    <property type="match status" value="1"/>
</dbReference>
<dbReference type="Gene3D" id="1.25.40.390">
    <property type="match status" value="1"/>
</dbReference>
<keyword evidence="1" id="KW-0732">Signal</keyword>
<evidence type="ECO:0000313" key="2">
    <source>
        <dbReference type="EMBL" id="TWI90671.1"/>
    </source>
</evidence>
<dbReference type="Proteomes" id="UP000316778">
    <property type="component" value="Unassembled WGS sequence"/>
</dbReference>
<dbReference type="OrthoDB" id="725917at2"/>
<evidence type="ECO:0000256" key="1">
    <source>
        <dbReference type="SAM" id="SignalP"/>
    </source>
</evidence>
<organism evidence="2 3">
    <name type="scientific">Chitinophaga japonensis</name>
    <name type="common">Flexibacter japonensis</name>
    <dbReference type="NCBI Taxonomy" id="104662"/>
    <lineage>
        <taxon>Bacteria</taxon>
        <taxon>Pseudomonadati</taxon>
        <taxon>Bacteroidota</taxon>
        <taxon>Chitinophagia</taxon>
        <taxon>Chitinophagales</taxon>
        <taxon>Chitinophagaceae</taxon>
        <taxon>Chitinophaga</taxon>
    </lineage>
</organism>
<sequence>MKKLKLTYILSTAAVLLAVSCTKDLTKLNENEKKPDAVVASTLFANAELAVTDVLTSTNVNLNIFRLLAQYWTETTYTDESRYNLANRNIPQNVWHALYRDVLTDLAEAKALVEADATLDAGVKKNQLAQIDIVNIYTYAVLINTFGDIPYTDALDIENLSPKYDDAHTVYLDLLDRLDVAINNLDVASESFGSSDLLYRGDVAAWEKFANALKMRLAMVIADSDPAVAKAAIEEASPNAFSSSDDDAIFEYSTIPPNTNPLWVDLVQSGRLDFVGANTTIDTMNALNDPRRQFYFNEAPGGGYKGGIYGASNSYSSFSPAGDLLRAKDFPSVWIDYMEVEFLRAEAVERGFTVGGTAMTHYNNAITASIINWGGTEAQALTYIAQPNVNYLTATGGWKGKIGVQKWLALYNRGFEAWTEWRRLDYPELVAPPRALSDIPVRYTYPVSEQNLNKINYDEAAAAIGGDDVATKLFWDMQ</sequence>
<dbReference type="InterPro" id="IPR011990">
    <property type="entry name" value="TPR-like_helical_dom_sf"/>
</dbReference>
<comment type="caution">
    <text evidence="2">The sequence shown here is derived from an EMBL/GenBank/DDBJ whole genome shotgun (WGS) entry which is preliminary data.</text>
</comment>
<accession>A0A562TAI2</accession>
<dbReference type="RefSeq" id="WP_145709862.1">
    <property type="nucleotide sequence ID" value="NZ_BAAAFY010000001.1"/>
</dbReference>